<dbReference type="GO" id="GO:0003723">
    <property type="term" value="F:RNA binding"/>
    <property type="evidence" value="ECO:0007669"/>
    <property type="project" value="InterPro"/>
</dbReference>
<organism evidence="2">
    <name type="scientific">Antarctic circular DNA molecule</name>
    <dbReference type="NCBI Taxonomy" id="2664238"/>
    <lineage>
        <taxon>unclassified sequences</taxon>
    </lineage>
</organism>
<feature type="domain" description="Helicase superfamily 3 single-stranded DNA/RNA virus" evidence="1">
    <location>
        <begin position="154"/>
        <end position="238"/>
    </location>
</feature>
<dbReference type="EMBL" id="MN328267">
    <property type="protein sequence ID" value="QGF19347.1"/>
    <property type="molecule type" value="Genomic_DNA"/>
</dbReference>
<proteinExistence type="predicted"/>
<name>A0A5Q2F5Y8_9ZZZZ</name>
<dbReference type="Pfam" id="PF00910">
    <property type="entry name" value="RNA_helicase"/>
    <property type="match status" value="1"/>
</dbReference>
<dbReference type="InterPro" id="IPR000605">
    <property type="entry name" value="Helicase_SF3_ssDNA/RNA_vir"/>
</dbReference>
<evidence type="ECO:0000259" key="1">
    <source>
        <dbReference type="Pfam" id="PF00910"/>
    </source>
</evidence>
<dbReference type="AlphaFoldDB" id="A0A5Q2F5Y8"/>
<sequence>MPQSNGHKWWIATMPHRAFLPYLPDRVLYLRGQLELGAGGFLHWQFVFRLGSTSRLPQVKAIFGTDGYYEPTRSDAAIAYVWKEDTYVHGTRFELGTRPSRRNEKTDWDAILLAARTGDFESIPANVLVPHYRNLRNIRADYMQPISCIRTINVFWGRTGTGKSRRAWDEAGFQAYPKDPLTKFWDGYQGEKHVVIDEFRGIVSIGHVLRWFDRYPVRVEIKGSATVLVADTIWITSNLDPRQWYPDLDAETLAAFLRRLQITHFDRL</sequence>
<accession>A0A5Q2F5Y8</accession>
<reference evidence="2" key="1">
    <citation type="journal article" date="2019" name="Viruses">
        <title>Single-stranded DNA viruses in Antarctic cryoconite holes.</title>
        <authorList>
            <person name="Sommers P."/>
            <person name="Fontenele R.S."/>
            <person name="Kringen T."/>
            <person name="Kaberger S."/>
            <person name="Porazinska D.L."/>
            <person name="Darcy J.L."/>
            <person name="Schmidt S.K."/>
            <person name="Varsani A."/>
        </authorList>
    </citation>
    <scope>NUCLEOTIDE SEQUENCE</scope>
    <source>
        <strain evidence="2">CAA_003_V_32</strain>
    </source>
</reference>
<evidence type="ECO:0000313" key="2">
    <source>
        <dbReference type="EMBL" id="QGF19347.1"/>
    </source>
</evidence>
<protein>
    <submittedName>
        <fullName evidence="2">Replication associated protein</fullName>
    </submittedName>
</protein>
<dbReference type="InterPro" id="IPR027417">
    <property type="entry name" value="P-loop_NTPase"/>
</dbReference>
<gene>
    <name evidence="2" type="primary">rep</name>
</gene>
<dbReference type="Gene3D" id="3.40.1310.20">
    <property type="match status" value="1"/>
</dbReference>
<dbReference type="GO" id="GO:0003724">
    <property type="term" value="F:RNA helicase activity"/>
    <property type="evidence" value="ECO:0007669"/>
    <property type="project" value="InterPro"/>
</dbReference>
<dbReference type="SUPFAM" id="SSF52540">
    <property type="entry name" value="P-loop containing nucleoside triphosphate hydrolases"/>
    <property type="match status" value="1"/>
</dbReference>